<evidence type="ECO:0000313" key="4">
    <source>
        <dbReference type="EMBL" id="KAJ7036796.1"/>
    </source>
</evidence>
<keyword evidence="5" id="KW-1185">Reference proteome</keyword>
<feature type="signal peptide" evidence="3">
    <location>
        <begin position="1"/>
        <end position="25"/>
    </location>
</feature>
<comment type="caution">
    <text evidence="4">The sequence shown here is derived from an EMBL/GenBank/DDBJ whole genome shotgun (WGS) entry which is preliminary data.</text>
</comment>
<dbReference type="EMBL" id="JARJCM010000041">
    <property type="protein sequence ID" value="KAJ7036796.1"/>
    <property type="molecule type" value="Genomic_DNA"/>
</dbReference>
<feature type="compositionally biased region" description="Polar residues" evidence="1">
    <location>
        <begin position="177"/>
        <end position="188"/>
    </location>
</feature>
<feature type="transmembrane region" description="Helical" evidence="2">
    <location>
        <begin position="41"/>
        <end position="59"/>
    </location>
</feature>
<feature type="region of interest" description="Disordered" evidence="1">
    <location>
        <begin position="154"/>
        <end position="188"/>
    </location>
</feature>
<keyword evidence="3" id="KW-0732">Signal</keyword>
<dbReference type="AlphaFoldDB" id="A0AAD6SZA5"/>
<feature type="chain" id="PRO_5041903252" evidence="3">
    <location>
        <begin position="26"/>
        <end position="188"/>
    </location>
</feature>
<accession>A0AAD6SZA5</accession>
<organism evidence="4 5">
    <name type="scientific">Mycena alexandri</name>
    <dbReference type="NCBI Taxonomy" id="1745969"/>
    <lineage>
        <taxon>Eukaryota</taxon>
        <taxon>Fungi</taxon>
        <taxon>Dikarya</taxon>
        <taxon>Basidiomycota</taxon>
        <taxon>Agaricomycotina</taxon>
        <taxon>Agaricomycetes</taxon>
        <taxon>Agaricomycetidae</taxon>
        <taxon>Agaricales</taxon>
        <taxon>Marasmiineae</taxon>
        <taxon>Mycenaceae</taxon>
        <taxon>Mycena</taxon>
    </lineage>
</organism>
<keyword evidence="2" id="KW-0812">Transmembrane</keyword>
<proteinExistence type="predicted"/>
<keyword evidence="2" id="KW-0472">Membrane</keyword>
<sequence>MSRSLPAGPLYRLACILSLVHLASGLASILVYDIEDARDSQFIAILYAINTFYMVYMLIPHTMQKDNDAVSRLNKQFVIINFLLLCWVLSIGMVPLTVNPGIKQTLYACAEARFMSPKCITLALDMSLPFALISTLGTISWTIYQNARAIQAVPPPPREPTSATPFKLRPAPARVQRSGSSSTAAESL</sequence>
<feature type="transmembrane region" description="Helical" evidence="2">
    <location>
        <begin position="79"/>
        <end position="98"/>
    </location>
</feature>
<feature type="transmembrane region" description="Helical" evidence="2">
    <location>
        <begin position="126"/>
        <end position="144"/>
    </location>
</feature>
<reference evidence="4" key="1">
    <citation type="submission" date="2023-03" db="EMBL/GenBank/DDBJ databases">
        <title>Massive genome expansion in bonnet fungi (Mycena s.s.) driven by repeated elements and novel gene families across ecological guilds.</title>
        <authorList>
            <consortium name="Lawrence Berkeley National Laboratory"/>
            <person name="Harder C.B."/>
            <person name="Miyauchi S."/>
            <person name="Viragh M."/>
            <person name="Kuo A."/>
            <person name="Thoen E."/>
            <person name="Andreopoulos B."/>
            <person name="Lu D."/>
            <person name="Skrede I."/>
            <person name="Drula E."/>
            <person name="Henrissat B."/>
            <person name="Morin E."/>
            <person name="Kohler A."/>
            <person name="Barry K."/>
            <person name="LaButti K."/>
            <person name="Morin E."/>
            <person name="Salamov A."/>
            <person name="Lipzen A."/>
            <person name="Mereny Z."/>
            <person name="Hegedus B."/>
            <person name="Baldrian P."/>
            <person name="Stursova M."/>
            <person name="Weitz H."/>
            <person name="Taylor A."/>
            <person name="Grigoriev I.V."/>
            <person name="Nagy L.G."/>
            <person name="Martin F."/>
            <person name="Kauserud H."/>
        </authorList>
    </citation>
    <scope>NUCLEOTIDE SEQUENCE</scope>
    <source>
        <strain evidence="4">CBHHK200</strain>
    </source>
</reference>
<evidence type="ECO:0000256" key="2">
    <source>
        <dbReference type="SAM" id="Phobius"/>
    </source>
</evidence>
<protein>
    <submittedName>
        <fullName evidence="4">Uncharacterized protein</fullName>
    </submittedName>
</protein>
<gene>
    <name evidence="4" type="ORF">C8F04DRAFT_1094427</name>
</gene>
<evidence type="ECO:0000313" key="5">
    <source>
        <dbReference type="Proteomes" id="UP001218188"/>
    </source>
</evidence>
<evidence type="ECO:0000256" key="1">
    <source>
        <dbReference type="SAM" id="MobiDB-lite"/>
    </source>
</evidence>
<dbReference type="Proteomes" id="UP001218188">
    <property type="component" value="Unassembled WGS sequence"/>
</dbReference>
<evidence type="ECO:0000256" key="3">
    <source>
        <dbReference type="SAM" id="SignalP"/>
    </source>
</evidence>
<keyword evidence="2" id="KW-1133">Transmembrane helix</keyword>
<name>A0AAD6SZA5_9AGAR</name>
<feature type="non-terminal residue" evidence="4">
    <location>
        <position position="1"/>
    </location>
</feature>